<evidence type="ECO:0000313" key="6">
    <source>
        <dbReference type="EMBL" id="GAA6167385.1"/>
    </source>
</evidence>
<dbReference type="RefSeq" id="WP_353302039.1">
    <property type="nucleotide sequence ID" value="NZ_BAABWN010000003.1"/>
</dbReference>
<feature type="domain" description="HTH lysR-type" evidence="5">
    <location>
        <begin position="1"/>
        <end position="61"/>
    </location>
</feature>
<evidence type="ECO:0000256" key="1">
    <source>
        <dbReference type="ARBA" id="ARBA00009437"/>
    </source>
</evidence>
<evidence type="ECO:0000256" key="4">
    <source>
        <dbReference type="ARBA" id="ARBA00023163"/>
    </source>
</evidence>
<dbReference type="Pfam" id="PF03466">
    <property type="entry name" value="LysR_substrate"/>
    <property type="match status" value="1"/>
</dbReference>
<dbReference type="InterPro" id="IPR036390">
    <property type="entry name" value="WH_DNA-bd_sf"/>
</dbReference>
<evidence type="ECO:0000313" key="7">
    <source>
        <dbReference type="Proteomes" id="UP001465153"/>
    </source>
</evidence>
<keyword evidence="2" id="KW-0805">Transcription regulation</keyword>
<evidence type="ECO:0000256" key="3">
    <source>
        <dbReference type="ARBA" id="ARBA00023125"/>
    </source>
</evidence>
<dbReference type="PANTHER" id="PTHR30537">
    <property type="entry name" value="HTH-TYPE TRANSCRIPTIONAL REGULATOR"/>
    <property type="match status" value="1"/>
</dbReference>
<dbReference type="Gene3D" id="1.10.10.10">
    <property type="entry name" value="Winged helix-like DNA-binding domain superfamily/Winged helix DNA-binding domain"/>
    <property type="match status" value="1"/>
</dbReference>
<evidence type="ECO:0000259" key="5">
    <source>
        <dbReference type="PROSITE" id="PS50931"/>
    </source>
</evidence>
<keyword evidence="7" id="KW-1185">Reference proteome</keyword>
<dbReference type="EMBL" id="BAABWN010000003">
    <property type="protein sequence ID" value="GAA6167385.1"/>
    <property type="molecule type" value="Genomic_DNA"/>
</dbReference>
<reference evidence="6 7" key="1">
    <citation type="submission" date="2024-04" db="EMBL/GenBank/DDBJ databases">
        <title>Draft genome sequence of Sessilibacter corallicola NBRC 116591.</title>
        <authorList>
            <person name="Miyakawa T."/>
            <person name="Kusuya Y."/>
            <person name="Miura T."/>
        </authorList>
    </citation>
    <scope>NUCLEOTIDE SEQUENCE [LARGE SCALE GENOMIC DNA]</scope>
    <source>
        <strain evidence="6 7">KU-00831-HH</strain>
    </source>
</reference>
<dbReference type="SUPFAM" id="SSF46785">
    <property type="entry name" value="Winged helix' DNA-binding domain"/>
    <property type="match status" value="1"/>
</dbReference>
<dbReference type="InterPro" id="IPR000847">
    <property type="entry name" value="LysR_HTH_N"/>
</dbReference>
<dbReference type="PROSITE" id="PS50931">
    <property type="entry name" value="HTH_LYSR"/>
    <property type="match status" value="1"/>
</dbReference>
<gene>
    <name evidence="6" type="ORF">NBRC116591_11950</name>
</gene>
<name>A0ABQ0A721_9GAMM</name>
<dbReference type="InterPro" id="IPR036388">
    <property type="entry name" value="WH-like_DNA-bd_sf"/>
</dbReference>
<protein>
    <submittedName>
        <fullName evidence="6">LysR family transcriptional regulator</fullName>
    </submittedName>
</protein>
<keyword evidence="4" id="KW-0804">Transcription</keyword>
<sequence>MRGATYNQLLIFHAIVEEGSIRGAARKLELAPPSVSNALKALEANLELPLLVRTTRSMELTEAGRLLYDNTTAAVLSLNTALETVHDLSREPTGKVRLTLPKFVYDWLLKPIYADFCQLYPDIQLEVVISDATMNLVSENIDIGIRFGHKVEEGMVAKQLTHSMKEALFASECYLERYGVPQTLEELAKHRMIQYRFITSNQLAPLVLEKGANKIEVKASPAVIVNDTDMMVDAARKGLGIGRIVEPIVTTEFDNKQLIPVLKQYWATYPGLFLYFPQNSQRAKRVRVLVDFLIKNMQ</sequence>
<dbReference type="Pfam" id="PF00126">
    <property type="entry name" value="HTH_1"/>
    <property type="match status" value="1"/>
</dbReference>
<dbReference type="Gene3D" id="3.40.190.290">
    <property type="match status" value="1"/>
</dbReference>
<accession>A0ABQ0A721</accession>
<proteinExistence type="inferred from homology"/>
<dbReference type="SUPFAM" id="SSF53850">
    <property type="entry name" value="Periplasmic binding protein-like II"/>
    <property type="match status" value="1"/>
</dbReference>
<dbReference type="InterPro" id="IPR005119">
    <property type="entry name" value="LysR_subst-bd"/>
</dbReference>
<keyword evidence="3" id="KW-0238">DNA-binding</keyword>
<comment type="similarity">
    <text evidence="1">Belongs to the LysR transcriptional regulatory family.</text>
</comment>
<dbReference type="Proteomes" id="UP001465153">
    <property type="component" value="Unassembled WGS sequence"/>
</dbReference>
<organism evidence="6 7">
    <name type="scientific">Sessilibacter corallicola</name>
    <dbReference type="NCBI Taxonomy" id="2904075"/>
    <lineage>
        <taxon>Bacteria</taxon>
        <taxon>Pseudomonadati</taxon>
        <taxon>Pseudomonadota</taxon>
        <taxon>Gammaproteobacteria</taxon>
        <taxon>Cellvibrionales</taxon>
        <taxon>Cellvibrionaceae</taxon>
        <taxon>Sessilibacter</taxon>
    </lineage>
</organism>
<dbReference type="InterPro" id="IPR058163">
    <property type="entry name" value="LysR-type_TF_proteobact-type"/>
</dbReference>
<evidence type="ECO:0000256" key="2">
    <source>
        <dbReference type="ARBA" id="ARBA00023015"/>
    </source>
</evidence>
<dbReference type="PANTHER" id="PTHR30537:SF5">
    <property type="entry name" value="HTH-TYPE TRANSCRIPTIONAL ACTIVATOR TTDR-RELATED"/>
    <property type="match status" value="1"/>
</dbReference>
<comment type="caution">
    <text evidence="6">The sequence shown here is derived from an EMBL/GenBank/DDBJ whole genome shotgun (WGS) entry which is preliminary data.</text>
</comment>